<dbReference type="InterPro" id="IPR013210">
    <property type="entry name" value="LRR_N_plant-typ"/>
</dbReference>
<keyword evidence="13" id="KW-1185">Reference proteome</keyword>
<dbReference type="KEGG" id="hvg:123407216"/>
<dbReference type="Pfam" id="PF08263">
    <property type="entry name" value="LRRNT_2"/>
    <property type="match status" value="1"/>
</dbReference>
<evidence type="ECO:0000256" key="10">
    <source>
        <dbReference type="SAM" id="SignalP"/>
    </source>
</evidence>
<protein>
    <recommendedName>
        <fullName evidence="11">Leucine-rich repeat-containing N-terminal plant-type domain-containing protein</fullName>
    </recommendedName>
</protein>
<keyword evidence="7 9" id="KW-1133">Transmembrane helix</keyword>
<dbReference type="AlphaFoldDB" id="A0A8I6YL63"/>
<dbReference type="Gramene" id="HORVU.MOREX.r2.7HG0602230.1">
    <property type="protein sequence ID" value="HORVU.MOREX.r2.7HG0602230.1.CDS.1"/>
    <property type="gene ID" value="HORVU.MOREX.r2.7HG0602230"/>
</dbReference>
<accession>A0A8I6YL63</accession>
<feature type="chain" id="PRO_5035150013" description="Leucine-rich repeat-containing N-terminal plant-type domain-containing protein" evidence="10">
    <location>
        <begin position="26"/>
        <end position="266"/>
    </location>
</feature>
<reference evidence="12" key="3">
    <citation type="submission" date="2022-01" db="UniProtKB">
        <authorList>
            <consortium name="EnsemblPlants"/>
        </authorList>
    </citation>
    <scope>IDENTIFICATION</scope>
    <source>
        <strain evidence="12">subsp. vulgare</strain>
    </source>
</reference>
<reference evidence="13" key="1">
    <citation type="journal article" date="2012" name="Nature">
        <title>A physical, genetic and functional sequence assembly of the barley genome.</title>
        <authorList>
            <consortium name="The International Barley Genome Sequencing Consortium"/>
            <person name="Mayer K.F."/>
            <person name="Waugh R."/>
            <person name="Brown J.W."/>
            <person name="Schulman A."/>
            <person name="Langridge P."/>
            <person name="Platzer M."/>
            <person name="Fincher G.B."/>
            <person name="Muehlbauer G.J."/>
            <person name="Sato K."/>
            <person name="Close T.J."/>
            <person name="Wise R.P."/>
            <person name="Stein N."/>
        </authorList>
    </citation>
    <scope>NUCLEOTIDE SEQUENCE [LARGE SCALE GENOMIC DNA]</scope>
    <source>
        <strain evidence="13">cv. Morex</strain>
    </source>
</reference>
<evidence type="ECO:0000256" key="2">
    <source>
        <dbReference type="ARBA" id="ARBA00022553"/>
    </source>
</evidence>
<evidence type="ECO:0000313" key="13">
    <source>
        <dbReference type="Proteomes" id="UP000011116"/>
    </source>
</evidence>
<reference evidence="12" key="2">
    <citation type="submission" date="2020-10" db="EMBL/GenBank/DDBJ databases">
        <authorList>
            <person name="Scholz U."/>
            <person name="Mascher M."/>
            <person name="Fiebig A."/>
        </authorList>
    </citation>
    <scope>NUCLEOTIDE SEQUENCE [LARGE SCALE GENOMIC DNA]</scope>
    <source>
        <strain evidence="12">cv. Morex</strain>
    </source>
</reference>
<dbReference type="PANTHER" id="PTHR48007:SF86">
    <property type="entry name" value="(WILD MALAYSIAN BANANA) HYPOTHETICAL PROTEIN"/>
    <property type="match status" value="1"/>
</dbReference>
<evidence type="ECO:0000259" key="11">
    <source>
        <dbReference type="Pfam" id="PF08263"/>
    </source>
</evidence>
<dbReference type="GO" id="GO:0016020">
    <property type="term" value="C:membrane"/>
    <property type="evidence" value="ECO:0007669"/>
    <property type="project" value="UniProtKB-SubCell"/>
</dbReference>
<feature type="domain" description="Leucine-rich repeat-containing N-terminal plant-type" evidence="11">
    <location>
        <begin position="29"/>
        <end position="72"/>
    </location>
</feature>
<evidence type="ECO:0000256" key="7">
    <source>
        <dbReference type="ARBA" id="ARBA00022989"/>
    </source>
</evidence>
<dbReference type="GeneID" id="123407216"/>
<dbReference type="Gene3D" id="3.80.10.10">
    <property type="entry name" value="Ribonuclease Inhibitor"/>
    <property type="match status" value="1"/>
</dbReference>
<keyword evidence="6" id="KW-0677">Repeat</keyword>
<proteinExistence type="predicted"/>
<dbReference type="Gramene" id="HORVU.MOREX.r3.7HG0726150.1">
    <property type="protein sequence ID" value="HORVU.MOREX.r3.7HG0726150.1.CDS1"/>
    <property type="gene ID" value="HORVU.MOREX.r3.7HG0726150"/>
</dbReference>
<evidence type="ECO:0000256" key="8">
    <source>
        <dbReference type="ARBA" id="ARBA00023136"/>
    </source>
</evidence>
<dbReference type="Pfam" id="PF00560">
    <property type="entry name" value="LRR_1"/>
    <property type="match status" value="2"/>
</dbReference>
<keyword evidence="5 10" id="KW-0732">Signal</keyword>
<dbReference type="FunFam" id="3.80.10.10:FF:000722">
    <property type="entry name" value="Leucine-rich repeat receptor-like protein kinase"/>
    <property type="match status" value="1"/>
</dbReference>
<evidence type="ECO:0000256" key="4">
    <source>
        <dbReference type="ARBA" id="ARBA00022692"/>
    </source>
</evidence>
<dbReference type="RefSeq" id="XP_044956229.1">
    <property type="nucleotide sequence ID" value="XM_045100294.1"/>
</dbReference>
<organism evidence="12 13">
    <name type="scientific">Hordeum vulgare subsp. vulgare</name>
    <name type="common">Domesticated barley</name>
    <dbReference type="NCBI Taxonomy" id="112509"/>
    <lineage>
        <taxon>Eukaryota</taxon>
        <taxon>Viridiplantae</taxon>
        <taxon>Streptophyta</taxon>
        <taxon>Embryophyta</taxon>
        <taxon>Tracheophyta</taxon>
        <taxon>Spermatophyta</taxon>
        <taxon>Magnoliopsida</taxon>
        <taxon>Liliopsida</taxon>
        <taxon>Poales</taxon>
        <taxon>Poaceae</taxon>
        <taxon>BOP clade</taxon>
        <taxon>Pooideae</taxon>
        <taxon>Triticodae</taxon>
        <taxon>Triticeae</taxon>
        <taxon>Hordeinae</taxon>
        <taxon>Hordeum</taxon>
    </lineage>
</organism>
<gene>
    <name evidence="12" type="primary">LOC123407216</name>
</gene>
<evidence type="ECO:0000256" key="1">
    <source>
        <dbReference type="ARBA" id="ARBA00004167"/>
    </source>
</evidence>
<evidence type="ECO:0000256" key="9">
    <source>
        <dbReference type="SAM" id="Phobius"/>
    </source>
</evidence>
<evidence type="ECO:0000256" key="6">
    <source>
        <dbReference type="ARBA" id="ARBA00022737"/>
    </source>
</evidence>
<dbReference type="SMR" id="A0A8I6YL63"/>
<dbReference type="InterPro" id="IPR032675">
    <property type="entry name" value="LRR_dom_sf"/>
</dbReference>
<feature type="transmembrane region" description="Helical" evidence="9">
    <location>
        <begin position="232"/>
        <end position="254"/>
    </location>
</feature>
<name>A0A8I6YL63_HORVV</name>
<dbReference type="PROSITE" id="PS51257">
    <property type="entry name" value="PROKAR_LIPOPROTEIN"/>
    <property type="match status" value="1"/>
</dbReference>
<feature type="signal peptide" evidence="10">
    <location>
        <begin position="1"/>
        <end position="25"/>
    </location>
</feature>
<dbReference type="Proteomes" id="UP000011116">
    <property type="component" value="Chromosome 7H"/>
</dbReference>
<keyword evidence="3" id="KW-0433">Leucine-rich repeat</keyword>
<evidence type="ECO:0000256" key="3">
    <source>
        <dbReference type="ARBA" id="ARBA00022614"/>
    </source>
</evidence>
<evidence type="ECO:0000313" key="12">
    <source>
        <dbReference type="EnsemblPlants" id="HORVU.MOREX.r3.7HG0726150.1.CDS1"/>
    </source>
</evidence>
<keyword evidence="2" id="KW-0597">Phosphoprotein</keyword>
<dbReference type="PANTHER" id="PTHR48007">
    <property type="entry name" value="LEUCINE-RICH REPEAT RECEPTOR-LIKE PROTEIN KINASE PXC1"/>
    <property type="match status" value="1"/>
</dbReference>
<keyword evidence="8 9" id="KW-0472">Membrane</keyword>
<dbReference type="SUPFAM" id="SSF52058">
    <property type="entry name" value="L domain-like"/>
    <property type="match status" value="1"/>
</dbReference>
<dbReference type="OrthoDB" id="2151624at2759"/>
<evidence type="ECO:0000256" key="5">
    <source>
        <dbReference type="ARBA" id="ARBA00022729"/>
    </source>
</evidence>
<dbReference type="InterPro" id="IPR001611">
    <property type="entry name" value="Leu-rich_rpt"/>
</dbReference>
<sequence>MSDGMKKSLLSLMLLLSCCSTPCSGSGDEPDVRCLKSFLRSVVDPGGALTSSWNFDNTTKGYICGFTGVECWSADQPKVWSLRLSGLGLQGPFPRGLRDCASMTGALDLSGNSFAGPVPADISLQLPFVTSLDLSYNGFRGAIPPGMGKMEFLTHVDLGHNQLSGQIPLELFRLPFLASMNVADNSLSGPIPPFLQRFPASSFAGNDGLCGAPLDLCPASASREQISAGSSVGAAVGFVLGFVVAFYFPQWFVFSGRLHPYVFRFL</sequence>
<comment type="subcellular location">
    <subcellularLocation>
        <location evidence="1">Membrane</location>
        <topology evidence="1">Single-pass membrane protein</topology>
    </subcellularLocation>
</comment>
<dbReference type="InterPro" id="IPR046959">
    <property type="entry name" value="PRK1-6/SRF4-like"/>
</dbReference>
<keyword evidence="4 9" id="KW-0812">Transmembrane</keyword>
<dbReference type="EnsemblPlants" id="HORVU.MOREX.r3.7HG0726150.1">
    <property type="protein sequence ID" value="HORVU.MOREX.r3.7HG0726150.1.CDS1"/>
    <property type="gene ID" value="HORVU.MOREX.r3.7HG0726150"/>
</dbReference>